<accession>A0A1H0IWT6</accession>
<dbReference type="Proteomes" id="UP000199134">
    <property type="component" value="Unassembled WGS sequence"/>
</dbReference>
<proteinExistence type="predicted"/>
<protein>
    <submittedName>
        <fullName evidence="1">Uncharacterized protein</fullName>
    </submittedName>
</protein>
<evidence type="ECO:0000313" key="2">
    <source>
        <dbReference type="Proteomes" id="UP000199134"/>
    </source>
</evidence>
<dbReference type="RefSeq" id="WP_091854299.1">
    <property type="nucleotide sequence ID" value="NZ_FNIW01000017.1"/>
</dbReference>
<comment type="caution">
    <text evidence="1">The sequence shown here is derived from an EMBL/GenBank/DDBJ whole genome shotgun (WGS) entry which is preliminary data.</text>
</comment>
<dbReference type="OrthoDB" id="1082726at2"/>
<reference evidence="2" key="1">
    <citation type="submission" date="2016-10" db="EMBL/GenBank/DDBJ databases">
        <authorList>
            <person name="de Groot N.N."/>
        </authorList>
    </citation>
    <scope>NUCLEOTIDE SEQUENCE [LARGE SCALE GENOMIC DNA]</scope>
    <source>
        <strain evidence="2">BP1-145</strain>
    </source>
</reference>
<dbReference type="AlphaFoldDB" id="A0A1H0IWT6"/>
<dbReference type="EMBL" id="FNIW01000017">
    <property type="protein sequence ID" value="SDO35690.1"/>
    <property type="molecule type" value="Genomic_DNA"/>
</dbReference>
<name>A0A1H0IWT6_9BACT</name>
<organism evidence="1 2">
    <name type="scientific">Prevotella communis</name>
    <dbReference type="NCBI Taxonomy" id="2913614"/>
    <lineage>
        <taxon>Bacteria</taxon>
        <taxon>Pseudomonadati</taxon>
        <taxon>Bacteroidota</taxon>
        <taxon>Bacteroidia</taxon>
        <taxon>Bacteroidales</taxon>
        <taxon>Prevotellaceae</taxon>
        <taxon>Prevotella</taxon>
    </lineage>
</organism>
<evidence type="ECO:0000313" key="1">
    <source>
        <dbReference type="EMBL" id="SDO35690.1"/>
    </source>
</evidence>
<gene>
    <name evidence="1" type="ORF">SAMN04487900_1176</name>
</gene>
<sequence>MTAIQMNAELLRNMSIIAEDENLLKRAAKYLRKLVAEKQADPTLMTKEEFFARVDKAEKEIAEGKGITFTNKDDMNAWLDSL</sequence>